<dbReference type="RefSeq" id="WP_338399384.1">
    <property type="nucleotide sequence ID" value="NZ_AP025298.1"/>
</dbReference>
<evidence type="ECO:0000313" key="3">
    <source>
        <dbReference type="Proteomes" id="UP001354989"/>
    </source>
</evidence>
<name>A0ABM7VMF0_9BACT</name>
<protein>
    <recommendedName>
        <fullName evidence="4">ParB/Sulfiredoxin domain-containing protein</fullName>
    </recommendedName>
</protein>
<keyword evidence="3" id="KW-1185">Reference proteome</keyword>
<evidence type="ECO:0000256" key="1">
    <source>
        <dbReference type="SAM" id="MobiDB-lite"/>
    </source>
</evidence>
<keyword evidence="2" id="KW-0614">Plasmid</keyword>
<evidence type="ECO:0008006" key="4">
    <source>
        <dbReference type="Google" id="ProtNLM"/>
    </source>
</evidence>
<dbReference type="SUPFAM" id="SSF110849">
    <property type="entry name" value="ParB/Sulfiredoxin"/>
    <property type="match status" value="1"/>
</dbReference>
<gene>
    <name evidence="2" type="ORF">PEPS_43720</name>
</gene>
<feature type="region of interest" description="Disordered" evidence="1">
    <location>
        <begin position="1"/>
        <end position="24"/>
    </location>
</feature>
<accession>A0ABM7VMF0</accession>
<reference evidence="2 3" key="1">
    <citation type="submission" date="2021-12" db="EMBL/GenBank/DDBJ databases">
        <title>Genome sequencing of bacteria with rrn-lacking chromosome and rrn-plasmid.</title>
        <authorList>
            <person name="Anda M."/>
            <person name="Iwasaki W."/>
        </authorList>
    </citation>
    <scope>NUCLEOTIDE SEQUENCE [LARGE SCALE GENOMIC DNA]</scope>
    <source>
        <strain evidence="2 3">NBRC 101262</strain>
        <plasmid evidence="2 3">pPP6</plasmid>
    </source>
</reference>
<feature type="compositionally biased region" description="Polar residues" evidence="1">
    <location>
        <begin position="12"/>
        <end position="24"/>
    </location>
</feature>
<proteinExistence type="predicted"/>
<geneLocation type="plasmid" evidence="2 3">
    <name>pPP6</name>
</geneLocation>
<sequence length="303" mass="35190">MSLKNRLRQANDKSNSNNSLQVSANQRMYLPKDYPLVILEELKAYLPPLNPNEQKTLEASIKSEGVREPLIVWSNGQQDILVDGHNRYAICQKLNKKFAVHTRKFRDIEQVKEFMLNLQIGKRNLSKLHLSYLRGMNYDQLKNNVGEQSEQGRPTKEIVAEKFGVSPRSIMNDFNTFKGIQKLPKDIRERLMNHSLNIKKADLERLGKEKEISTEVQVIDFLHSKVLVNDDYASDQDLQWFAERFQQKKAVKKEQKIGSPFELLLTKQQRSTAAILKQAKKFSQEEKQALADYYIALAEELKR</sequence>
<evidence type="ECO:0000313" key="2">
    <source>
        <dbReference type="EMBL" id="BDD02092.1"/>
    </source>
</evidence>
<dbReference type="Proteomes" id="UP001354989">
    <property type="component" value="Plasmid pPP6"/>
</dbReference>
<organism evidence="2 3">
    <name type="scientific">Persicobacter psychrovividus</name>
    <dbReference type="NCBI Taxonomy" id="387638"/>
    <lineage>
        <taxon>Bacteria</taxon>
        <taxon>Pseudomonadati</taxon>
        <taxon>Bacteroidota</taxon>
        <taxon>Cytophagia</taxon>
        <taxon>Cytophagales</taxon>
        <taxon>Persicobacteraceae</taxon>
        <taxon>Persicobacter</taxon>
    </lineage>
</organism>
<dbReference type="InterPro" id="IPR036086">
    <property type="entry name" value="ParB/Sulfiredoxin_sf"/>
</dbReference>
<dbReference type="EMBL" id="AP025298">
    <property type="protein sequence ID" value="BDD02092.1"/>
    <property type="molecule type" value="Genomic_DNA"/>
</dbReference>
<dbReference type="Gene3D" id="3.90.1530.10">
    <property type="entry name" value="Conserved hypothetical protein from pyrococcus furiosus pfu- 392566-001, ParB domain"/>
    <property type="match status" value="1"/>
</dbReference>